<evidence type="ECO:0000256" key="1">
    <source>
        <dbReference type="SAM" id="Phobius"/>
    </source>
</evidence>
<dbReference type="AlphaFoldDB" id="A0A6A6RA33"/>
<evidence type="ECO:0000313" key="3">
    <source>
        <dbReference type="Proteomes" id="UP000799750"/>
    </source>
</evidence>
<name>A0A6A6RA33_9PEZI</name>
<keyword evidence="1" id="KW-1133">Transmembrane helix</keyword>
<keyword evidence="1" id="KW-0812">Transmembrane</keyword>
<feature type="transmembrane region" description="Helical" evidence="1">
    <location>
        <begin position="225"/>
        <end position="245"/>
    </location>
</feature>
<keyword evidence="1" id="KW-0472">Membrane</keyword>
<feature type="transmembrane region" description="Helical" evidence="1">
    <location>
        <begin position="46"/>
        <end position="65"/>
    </location>
</feature>
<gene>
    <name evidence="2" type="ORF">BU16DRAFT_578523</name>
</gene>
<sequence>MVLRYLGPDGYKSTTLAALLPFLSTPLSLHHLTVSTTPSSLIHHNFLLLFAILAALGGLAGTATAHHRHKSYIFSDGTCTLSALDGTLNGPLSRLLRLFAPLPFYVTSTITVTIGTNLAVVALRTNGPTLTGTVPSTAPGVTHSVTTSNASLDRRDTLAPRFPQLVPEGTDGVTYFPHHLAATCQSSTESASSASPTTTSSEFFVASFTSSTSSLISPEALGMAIFWPLLVLLVALFGVGFGYMLKRRGVGARRFSRLL</sequence>
<evidence type="ECO:0000313" key="2">
    <source>
        <dbReference type="EMBL" id="KAF2500603.1"/>
    </source>
</evidence>
<organism evidence="2 3">
    <name type="scientific">Lophium mytilinum</name>
    <dbReference type="NCBI Taxonomy" id="390894"/>
    <lineage>
        <taxon>Eukaryota</taxon>
        <taxon>Fungi</taxon>
        <taxon>Dikarya</taxon>
        <taxon>Ascomycota</taxon>
        <taxon>Pezizomycotina</taxon>
        <taxon>Dothideomycetes</taxon>
        <taxon>Pleosporomycetidae</taxon>
        <taxon>Mytilinidiales</taxon>
        <taxon>Mytilinidiaceae</taxon>
        <taxon>Lophium</taxon>
    </lineage>
</organism>
<keyword evidence="3" id="KW-1185">Reference proteome</keyword>
<dbReference type="Proteomes" id="UP000799750">
    <property type="component" value="Unassembled WGS sequence"/>
</dbReference>
<reference evidence="2" key="1">
    <citation type="journal article" date="2020" name="Stud. Mycol.">
        <title>101 Dothideomycetes genomes: a test case for predicting lifestyles and emergence of pathogens.</title>
        <authorList>
            <person name="Haridas S."/>
            <person name="Albert R."/>
            <person name="Binder M."/>
            <person name="Bloem J."/>
            <person name="Labutti K."/>
            <person name="Salamov A."/>
            <person name="Andreopoulos B."/>
            <person name="Baker S."/>
            <person name="Barry K."/>
            <person name="Bills G."/>
            <person name="Bluhm B."/>
            <person name="Cannon C."/>
            <person name="Castanera R."/>
            <person name="Culley D."/>
            <person name="Daum C."/>
            <person name="Ezra D."/>
            <person name="Gonzalez J."/>
            <person name="Henrissat B."/>
            <person name="Kuo A."/>
            <person name="Liang C."/>
            <person name="Lipzen A."/>
            <person name="Lutzoni F."/>
            <person name="Magnuson J."/>
            <person name="Mondo S."/>
            <person name="Nolan M."/>
            <person name="Ohm R."/>
            <person name="Pangilinan J."/>
            <person name="Park H.-J."/>
            <person name="Ramirez L."/>
            <person name="Alfaro M."/>
            <person name="Sun H."/>
            <person name="Tritt A."/>
            <person name="Yoshinaga Y."/>
            <person name="Zwiers L.-H."/>
            <person name="Turgeon B."/>
            <person name="Goodwin S."/>
            <person name="Spatafora J."/>
            <person name="Crous P."/>
            <person name="Grigoriev I."/>
        </authorList>
    </citation>
    <scope>NUCLEOTIDE SEQUENCE</scope>
    <source>
        <strain evidence="2">CBS 269.34</strain>
    </source>
</reference>
<accession>A0A6A6RA33</accession>
<proteinExistence type="predicted"/>
<protein>
    <submittedName>
        <fullName evidence="2">Uncharacterized protein</fullName>
    </submittedName>
</protein>
<dbReference type="EMBL" id="MU004183">
    <property type="protein sequence ID" value="KAF2500603.1"/>
    <property type="molecule type" value="Genomic_DNA"/>
</dbReference>
<feature type="transmembrane region" description="Helical" evidence="1">
    <location>
        <begin position="102"/>
        <end position="123"/>
    </location>
</feature>